<proteinExistence type="predicted"/>
<dbReference type="AlphaFoldDB" id="A0A8F5BLL3"/>
<evidence type="ECO:0000313" key="2">
    <source>
        <dbReference type="Proteomes" id="UP000694018"/>
    </source>
</evidence>
<gene>
    <name evidence="1" type="ORF">J5U23_00427</name>
</gene>
<dbReference type="KEGG" id="sshi:J5U23_00427"/>
<dbReference type="Proteomes" id="UP000694018">
    <property type="component" value="Chromosome"/>
</dbReference>
<protein>
    <submittedName>
        <fullName evidence="1">Uncharacterized protein</fullName>
    </submittedName>
</protein>
<name>A0A8F5BLL3_SACSH</name>
<organism evidence="1 2">
    <name type="scientific">Saccharolobus shibatae (strain ATCC 51178 / DSM 5389 / JCM 8931 / NBRC 15437 / B12)</name>
    <name type="common">Sulfolobus shibatae</name>
    <dbReference type="NCBI Taxonomy" id="523848"/>
    <lineage>
        <taxon>Archaea</taxon>
        <taxon>Thermoproteota</taxon>
        <taxon>Thermoprotei</taxon>
        <taxon>Sulfolobales</taxon>
        <taxon>Sulfolobaceae</taxon>
        <taxon>Saccharolobus</taxon>
    </lineage>
</organism>
<sequence>MLPEIIYFHIRRVKNGERSVALVKGKGSNWREV</sequence>
<reference evidence="1" key="1">
    <citation type="journal article" date="2021" name="Environ. Microbiol.">
        <title>New insights into the diversity and evolution of the archaeal mobilome from three complete genomes of Saccharolobus shibatae.</title>
        <authorList>
            <person name="Medvedeva S."/>
            <person name="Brandt D."/>
            <person name="Cvirkaite-Krupovic V."/>
            <person name="Liu Y."/>
            <person name="Severinov K."/>
            <person name="Ishino S."/>
            <person name="Ishino Y."/>
            <person name="Prangishvili D."/>
            <person name="Kalinowski J."/>
            <person name="Krupovic M."/>
        </authorList>
    </citation>
    <scope>NUCLEOTIDE SEQUENCE</scope>
    <source>
        <strain evidence="1">B12</strain>
    </source>
</reference>
<dbReference type="EMBL" id="CP077717">
    <property type="protein sequence ID" value="QXJ27560.1"/>
    <property type="molecule type" value="Genomic_DNA"/>
</dbReference>
<evidence type="ECO:0000313" key="1">
    <source>
        <dbReference type="EMBL" id="QXJ27560.1"/>
    </source>
</evidence>
<accession>A0A8F5BLL3</accession>